<dbReference type="OrthoDB" id="266138at2759"/>
<accession>A0A1Y1ZUS5</accession>
<evidence type="ECO:0000256" key="2">
    <source>
        <dbReference type="ARBA" id="ARBA00022737"/>
    </source>
</evidence>
<dbReference type="Gene3D" id="3.80.10.10">
    <property type="entry name" value="Ribonuclease Inhibitor"/>
    <property type="match status" value="3"/>
</dbReference>
<dbReference type="Pfam" id="PF00560">
    <property type="entry name" value="LRR_1"/>
    <property type="match status" value="2"/>
</dbReference>
<feature type="chain" id="PRO_5012305129" evidence="3">
    <location>
        <begin position="21"/>
        <end position="494"/>
    </location>
</feature>
<reference evidence="4 5" key="1">
    <citation type="submission" date="2016-08" db="EMBL/GenBank/DDBJ databases">
        <title>A Parts List for Fungal Cellulosomes Revealed by Comparative Genomics.</title>
        <authorList>
            <consortium name="DOE Joint Genome Institute"/>
            <person name="Haitjema C.H."/>
            <person name="Gilmore S.P."/>
            <person name="Henske J.K."/>
            <person name="Solomon K.V."/>
            <person name="De Groot R."/>
            <person name="Kuo A."/>
            <person name="Mondo S.J."/>
            <person name="Salamov A.A."/>
            <person name="Labutti K."/>
            <person name="Zhao Z."/>
            <person name="Chiniquy J."/>
            <person name="Barry K."/>
            <person name="Brewer H.M."/>
            <person name="Purvine S.O."/>
            <person name="Wright A.T."/>
            <person name="Boxma B."/>
            <person name="Van Alen T."/>
            <person name="Hackstein J.H."/>
            <person name="Baker S.E."/>
            <person name="Grigoriev I.V."/>
            <person name="O'Malley M.A."/>
        </authorList>
    </citation>
    <scope>NUCLEOTIDE SEQUENCE [LARGE SCALE GENOMIC DNA]</scope>
    <source>
        <strain evidence="4 5">G1</strain>
    </source>
</reference>
<keyword evidence="3" id="KW-0732">Signal</keyword>
<dbReference type="EMBL" id="MCOG01000355">
    <property type="protein sequence ID" value="ORY13978.1"/>
    <property type="molecule type" value="Genomic_DNA"/>
</dbReference>
<evidence type="ECO:0000313" key="4">
    <source>
        <dbReference type="EMBL" id="ORY13978.1"/>
    </source>
</evidence>
<evidence type="ECO:0000313" key="5">
    <source>
        <dbReference type="Proteomes" id="UP000193920"/>
    </source>
</evidence>
<evidence type="ECO:0000256" key="1">
    <source>
        <dbReference type="ARBA" id="ARBA00022614"/>
    </source>
</evidence>
<dbReference type="InterPro" id="IPR001611">
    <property type="entry name" value="Leu-rich_rpt"/>
</dbReference>
<feature type="non-terminal residue" evidence="4">
    <location>
        <position position="494"/>
    </location>
</feature>
<keyword evidence="5" id="KW-1185">Reference proteome</keyword>
<keyword evidence="1" id="KW-0433">Leucine-rich repeat</keyword>
<sequence>MKFHLFLIFIINYLIKPSLGFTELSEDCKKLNNFLNNTQEINYCDYDFCDIYGNINKLIIRKNCIENVPCIEIKNKIDFSFFPIFPELKDLYIESIEIDFLPNVFFKLPKLTQFNIMNTGMTEISDEIEINSSLQFIDFNNNNIKKFPYQFKNILNLYRLNLSFNNITGVITDEILQFPALKELVLMNNNISGELCINDTLERIFVNNNKLSSLSYNGIYSPLYSLDLVNNKFNNAVFDTILKFKNLQKLDLSNNIYIDFIPQEIGSFSELRDLNLSGLSIHKLPSNIFKLKLNSFYIENNVYLSVKLIQFRGGIVTYCSFINTYINCYNNIETICQNYALGFNGYKVCSYDDVMEVFNQITNDRIVSQDCEKLNKFLNKPLCGENPYPDDYSEIILDGYGNIIYINLASISLSNITDIDSFPLLSKLEHLDLKNSNINKLPEIFFEMPSLKYLKVYSTNLNEIPEIKSSNSLLEYIDLSENKINEFPYQFVNL</sequence>
<evidence type="ECO:0000256" key="3">
    <source>
        <dbReference type="SAM" id="SignalP"/>
    </source>
</evidence>
<keyword evidence="2" id="KW-0677">Repeat</keyword>
<gene>
    <name evidence="4" type="ORF">LY90DRAFT_677669</name>
</gene>
<dbReference type="InterPro" id="IPR032675">
    <property type="entry name" value="LRR_dom_sf"/>
</dbReference>
<feature type="signal peptide" evidence="3">
    <location>
        <begin position="1"/>
        <end position="20"/>
    </location>
</feature>
<dbReference type="SUPFAM" id="SSF52058">
    <property type="entry name" value="L domain-like"/>
    <property type="match status" value="2"/>
</dbReference>
<proteinExistence type="predicted"/>
<protein>
    <submittedName>
        <fullName evidence="4">L domain-like protein</fullName>
    </submittedName>
</protein>
<dbReference type="PANTHER" id="PTHR24369">
    <property type="entry name" value="ANTIGEN BSP, PUTATIVE-RELATED"/>
    <property type="match status" value="1"/>
</dbReference>
<dbReference type="Proteomes" id="UP000193920">
    <property type="component" value="Unassembled WGS sequence"/>
</dbReference>
<dbReference type="InterPro" id="IPR050541">
    <property type="entry name" value="LRR_TM_domain-containing"/>
</dbReference>
<comment type="caution">
    <text evidence="4">The sequence shown here is derived from an EMBL/GenBank/DDBJ whole genome shotgun (WGS) entry which is preliminary data.</text>
</comment>
<dbReference type="PANTHER" id="PTHR24369:SF211">
    <property type="entry name" value="LEUCINE-RICH REPEAT-CONTAINING PROTEIN 15-LIKE"/>
    <property type="match status" value="1"/>
</dbReference>
<organism evidence="4 5">
    <name type="scientific">Neocallimastix californiae</name>
    <dbReference type="NCBI Taxonomy" id="1754190"/>
    <lineage>
        <taxon>Eukaryota</taxon>
        <taxon>Fungi</taxon>
        <taxon>Fungi incertae sedis</taxon>
        <taxon>Chytridiomycota</taxon>
        <taxon>Chytridiomycota incertae sedis</taxon>
        <taxon>Neocallimastigomycetes</taxon>
        <taxon>Neocallimastigales</taxon>
        <taxon>Neocallimastigaceae</taxon>
        <taxon>Neocallimastix</taxon>
    </lineage>
</organism>
<dbReference type="GO" id="GO:0005886">
    <property type="term" value="C:plasma membrane"/>
    <property type="evidence" value="ECO:0007669"/>
    <property type="project" value="TreeGrafter"/>
</dbReference>
<dbReference type="STRING" id="1754190.A0A1Y1ZUS5"/>
<dbReference type="AlphaFoldDB" id="A0A1Y1ZUS5"/>
<name>A0A1Y1ZUS5_9FUNG</name>